<evidence type="ECO:0000259" key="9">
    <source>
        <dbReference type="Pfam" id="PF25198"/>
    </source>
</evidence>
<dbReference type="RefSeq" id="WP_213140535.1">
    <property type="nucleotide sequence ID" value="NZ_JAGYPE020000001.1"/>
</dbReference>
<evidence type="ECO:0000256" key="4">
    <source>
        <dbReference type="ARBA" id="ARBA00022729"/>
    </source>
</evidence>
<dbReference type="Proteomes" id="UP000677265">
    <property type="component" value="Unassembled WGS sequence"/>
</dbReference>
<evidence type="ECO:0000256" key="1">
    <source>
        <dbReference type="ARBA" id="ARBA00004635"/>
    </source>
</evidence>
<evidence type="ECO:0000313" key="10">
    <source>
        <dbReference type="EMBL" id="MBS4180567.1"/>
    </source>
</evidence>
<comment type="subcellular location">
    <subcellularLocation>
        <location evidence="1">Membrane</location>
        <topology evidence="1">Lipid-anchor</topology>
    </subcellularLocation>
</comment>
<gene>
    <name evidence="11" type="ORF">KHB02_001265</name>
    <name evidence="10" type="ORF">KHB02_04070</name>
</gene>
<reference evidence="10" key="1">
    <citation type="submission" date="2021-05" db="EMBL/GenBank/DDBJ databases">
        <title>Novel Bacillus species.</title>
        <authorList>
            <person name="Liu G."/>
        </authorList>
    </citation>
    <scope>NUCLEOTIDE SEQUENCE</scope>
    <source>
        <strain evidence="10 12">FJAT-50051</strain>
    </source>
</reference>
<feature type="domain" description="Spore germination GerAC-like C-terminal" evidence="8">
    <location>
        <begin position="215"/>
        <end position="375"/>
    </location>
</feature>
<dbReference type="AlphaFoldDB" id="A0A942SUU1"/>
<keyword evidence="3" id="KW-0309">Germination</keyword>
<dbReference type="PANTHER" id="PTHR35789">
    <property type="entry name" value="SPORE GERMINATION PROTEIN B3"/>
    <property type="match status" value="1"/>
</dbReference>
<accession>A0A942SUU1</accession>
<evidence type="ECO:0000256" key="7">
    <source>
        <dbReference type="ARBA" id="ARBA00023288"/>
    </source>
</evidence>
<evidence type="ECO:0000313" key="12">
    <source>
        <dbReference type="Proteomes" id="UP000677265"/>
    </source>
</evidence>
<name>A0A942SUU1_9BACI</name>
<comment type="similarity">
    <text evidence="2">Belongs to the GerABKC lipoprotein family.</text>
</comment>
<keyword evidence="6" id="KW-0564">Palmitate</keyword>
<dbReference type="InterPro" id="IPR057336">
    <property type="entry name" value="GerAC_N"/>
</dbReference>
<protein>
    <submittedName>
        <fullName evidence="10">Ger(X)C family spore germination protein</fullName>
    </submittedName>
</protein>
<keyword evidence="4" id="KW-0732">Signal</keyword>
<dbReference type="Gene3D" id="3.30.300.210">
    <property type="entry name" value="Nutrient germinant receptor protein C, domain 3"/>
    <property type="match status" value="1"/>
</dbReference>
<evidence type="ECO:0000313" key="11">
    <source>
        <dbReference type="EMBL" id="MCH6264155.1"/>
    </source>
</evidence>
<comment type="caution">
    <text evidence="10">The sequence shown here is derived from an EMBL/GenBank/DDBJ whole genome shotgun (WGS) entry which is preliminary data.</text>
</comment>
<evidence type="ECO:0000256" key="2">
    <source>
        <dbReference type="ARBA" id="ARBA00007886"/>
    </source>
</evidence>
<evidence type="ECO:0000256" key="3">
    <source>
        <dbReference type="ARBA" id="ARBA00022544"/>
    </source>
</evidence>
<organism evidence="10">
    <name type="scientific">Neobacillus citreus</name>
    <dbReference type="NCBI Taxonomy" id="2833578"/>
    <lineage>
        <taxon>Bacteria</taxon>
        <taxon>Bacillati</taxon>
        <taxon>Bacillota</taxon>
        <taxon>Bacilli</taxon>
        <taxon>Bacillales</taxon>
        <taxon>Bacillaceae</taxon>
        <taxon>Neobacillus</taxon>
    </lineage>
</organism>
<evidence type="ECO:0000256" key="5">
    <source>
        <dbReference type="ARBA" id="ARBA00023136"/>
    </source>
</evidence>
<keyword evidence="5" id="KW-0472">Membrane</keyword>
<dbReference type="Gene3D" id="6.20.190.10">
    <property type="entry name" value="Nutrient germinant receptor protein C, domain 1"/>
    <property type="match status" value="1"/>
</dbReference>
<dbReference type="InterPro" id="IPR038501">
    <property type="entry name" value="Spore_GerAC_C_sf"/>
</dbReference>
<dbReference type="InterPro" id="IPR008844">
    <property type="entry name" value="Spore_GerAC-like"/>
</dbReference>
<dbReference type="NCBIfam" id="TIGR02887">
    <property type="entry name" value="spore_ger_x_C"/>
    <property type="match status" value="1"/>
</dbReference>
<sequence length="384" mass="43190">MKKARILLLILFLLIPLTGCWDRTEINDLAFVVGTGVDKGPKQQYRFSVQVPLPSSLGGTGSSGGGGGTSGEGPFLIATGTGRNIREGVEDIQARLSRKLYFAHRRVLVIGEDQAKEGIREILNAVFTQPQSRLSTFLIVSKGEAVKMLKAQPRMELSSAEAMREMAKAGANLTVMDVLQNLDRQGKSLIIPMVEPTGTLKKESDGKEVLMGRFAVFKADKLSFFTSKRESHGILWLLERMKKKSYSFSVSKNKEMTVHINENSVHPNLKIVNGNPEFAISVRVTGHLVENEANLRIEDPATYNKIIENMEEKIKNDIHSILKRAHTQGIDIYGFGWFLFKRHHQKWEHEWKQNWKSMLPHLKVTVKVDADIQRTTNTGNVERN</sequence>
<proteinExistence type="inferred from homology"/>
<feature type="domain" description="Spore germination protein N-terminal" evidence="9">
    <location>
        <begin position="22"/>
        <end position="195"/>
    </location>
</feature>
<dbReference type="Pfam" id="PF25198">
    <property type="entry name" value="Spore_GerAC_N"/>
    <property type="match status" value="1"/>
</dbReference>
<dbReference type="PANTHER" id="PTHR35789:SF1">
    <property type="entry name" value="SPORE GERMINATION PROTEIN B3"/>
    <property type="match status" value="1"/>
</dbReference>
<evidence type="ECO:0000259" key="8">
    <source>
        <dbReference type="Pfam" id="PF05504"/>
    </source>
</evidence>
<evidence type="ECO:0000256" key="6">
    <source>
        <dbReference type="ARBA" id="ARBA00023139"/>
    </source>
</evidence>
<dbReference type="InterPro" id="IPR046953">
    <property type="entry name" value="Spore_GerAC-like_C"/>
</dbReference>
<keyword evidence="7" id="KW-0449">Lipoprotein</keyword>
<dbReference type="Pfam" id="PF05504">
    <property type="entry name" value="Spore_GerAC"/>
    <property type="match status" value="1"/>
</dbReference>
<dbReference type="GO" id="GO:0009847">
    <property type="term" value="P:spore germination"/>
    <property type="evidence" value="ECO:0007669"/>
    <property type="project" value="InterPro"/>
</dbReference>
<dbReference type="EMBL" id="JAGYPE020000001">
    <property type="protein sequence ID" value="MCH6264155.1"/>
    <property type="molecule type" value="Genomic_DNA"/>
</dbReference>
<dbReference type="EMBL" id="JAGYPE010000001">
    <property type="protein sequence ID" value="MBS4180567.1"/>
    <property type="molecule type" value="Genomic_DNA"/>
</dbReference>
<keyword evidence="12" id="KW-1185">Reference proteome</keyword>
<dbReference type="GO" id="GO:0016020">
    <property type="term" value="C:membrane"/>
    <property type="evidence" value="ECO:0007669"/>
    <property type="project" value="UniProtKB-SubCell"/>
</dbReference>